<accession>A0A9W9CZM1</accession>
<dbReference type="InterPro" id="IPR045851">
    <property type="entry name" value="AMP-bd_C_sf"/>
</dbReference>
<dbReference type="OrthoDB" id="416786at2759"/>
<dbReference type="Gene3D" id="3.30.559.10">
    <property type="entry name" value="Chloramphenicol acetyltransferase-like domain"/>
    <property type="match status" value="7"/>
</dbReference>
<evidence type="ECO:0000256" key="2">
    <source>
        <dbReference type="ARBA" id="ARBA00022450"/>
    </source>
</evidence>
<evidence type="ECO:0000313" key="9">
    <source>
        <dbReference type="Proteomes" id="UP001140453"/>
    </source>
</evidence>
<dbReference type="GO" id="GO:0043041">
    <property type="term" value="P:amino acid activation for nonribosomal peptide biosynthetic process"/>
    <property type="evidence" value="ECO:0007669"/>
    <property type="project" value="TreeGrafter"/>
</dbReference>
<dbReference type="SUPFAM" id="SSF52777">
    <property type="entry name" value="CoA-dependent acyltransferases"/>
    <property type="match status" value="12"/>
</dbReference>
<dbReference type="FunFam" id="3.40.50.12780:FF:000024">
    <property type="entry name" value="Nonribosomal siderophore peptide synthase SidC"/>
    <property type="match status" value="2"/>
</dbReference>
<dbReference type="Gene3D" id="1.10.1200.10">
    <property type="entry name" value="ACP-like"/>
    <property type="match status" value="6"/>
</dbReference>
<comment type="caution">
    <text evidence="8">The sequence shown here is derived from an EMBL/GenBank/DDBJ whole genome shotgun (WGS) entry which is preliminary data.</text>
</comment>
<dbReference type="CDD" id="cd05918">
    <property type="entry name" value="A_NRPS_SidN3_like"/>
    <property type="match status" value="2"/>
</dbReference>
<dbReference type="PANTHER" id="PTHR45527">
    <property type="entry name" value="NONRIBOSOMAL PEPTIDE SYNTHETASE"/>
    <property type="match status" value="1"/>
</dbReference>
<dbReference type="InterPro" id="IPR042099">
    <property type="entry name" value="ANL_N_sf"/>
</dbReference>
<dbReference type="GO" id="GO:0031169">
    <property type="term" value="P:ferrichrome biosynthetic process"/>
    <property type="evidence" value="ECO:0007669"/>
    <property type="project" value="UniProtKB-ARBA"/>
</dbReference>
<dbReference type="SMART" id="SM00823">
    <property type="entry name" value="PKS_PP"/>
    <property type="match status" value="6"/>
</dbReference>
<name>A0A9W9CZM1_9PEZI</name>
<feature type="domain" description="Carrier" evidence="7">
    <location>
        <begin position="1615"/>
        <end position="1692"/>
    </location>
</feature>
<dbReference type="InterPro" id="IPR006162">
    <property type="entry name" value="Ppantetheine_attach_site"/>
</dbReference>
<dbReference type="InterPro" id="IPR020806">
    <property type="entry name" value="PKS_PP-bd"/>
</dbReference>
<dbReference type="InterPro" id="IPR000873">
    <property type="entry name" value="AMP-dep_synth/lig_dom"/>
</dbReference>
<dbReference type="Pfam" id="PF00501">
    <property type="entry name" value="AMP-binding"/>
    <property type="match status" value="3"/>
</dbReference>
<dbReference type="Pfam" id="PF00550">
    <property type="entry name" value="PP-binding"/>
    <property type="match status" value="6"/>
</dbReference>
<dbReference type="GO" id="GO:0010106">
    <property type="term" value="P:cellular response to iron ion starvation"/>
    <property type="evidence" value="ECO:0007669"/>
    <property type="project" value="UniProtKB-ARBA"/>
</dbReference>
<protein>
    <recommendedName>
        <fullName evidence="7">Carrier domain-containing protein</fullName>
    </recommendedName>
</protein>
<dbReference type="InterPro" id="IPR009081">
    <property type="entry name" value="PP-bd_ACP"/>
</dbReference>
<feature type="region of interest" description="Disordered" evidence="6">
    <location>
        <begin position="1"/>
        <end position="23"/>
    </location>
</feature>
<dbReference type="SUPFAM" id="SSF47336">
    <property type="entry name" value="ACP-like"/>
    <property type="match status" value="6"/>
</dbReference>
<organism evidence="8 9">
    <name type="scientific">Gnomoniopsis smithogilvyi</name>
    <dbReference type="NCBI Taxonomy" id="1191159"/>
    <lineage>
        <taxon>Eukaryota</taxon>
        <taxon>Fungi</taxon>
        <taxon>Dikarya</taxon>
        <taxon>Ascomycota</taxon>
        <taxon>Pezizomycotina</taxon>
        <taxon>Sordariomycetes</taxon>
        <taxon>Sordariomycetidae</taxon>
        <taxon>Diaporthales</taxon>
        <taxon>Gnomoniaceae</taxon>
        <taxon>Gnomoniopsis</taxon>
    </lineage>
</organism>
<dbReference type="GO" id="GO:0031177">
    <property type="term" value="F:phosphopantetheine binding"/>
    <property type="evidence" value="ECO:0007669"/>
    <property type="project" value="InterPro"/>
</dbReference>
<keyword evidence="4" id="KW-0436">Ligase</keyword>
<dbReference type="FunFam" id="3.30.300.30:FF:000033">
    <property type="entry name" value="Nonribosomal siderophore peptide synthase SidC"/>
    <property type="match status" value="1"/>
</dbReference>
<feature type="domain" description="Carrier" evidence="7">
    <location>
        <begin position="2160"/>
        <end position="2237"/>
    </location>
</feature>
<dbReference type="NCBIfam" id="TIGR01733">
    <property type="entry name" value="AA-adenyl-dom"/>
    <property type="match status" value="3"/>
</dbReference>
<dbReference type="PROSITE" id="PS00455">
    <property type="entry name" value="AMP_BINDING"/>
    <property type="match status" value="2"/>
</dbReference>
<keyword evidence="2" id="KW-0596">Phosphopantetheine</keyword>
<dbReference type="Proteomes" id="UP001140453">
    <property type="component" value="Unassembled WGS sequence"/>
</dbReference>
<dbReference type="InterPro" id="IPR023213">
    <property type="entry name" value="CAT-like_dom_sf"/>
</dbReference>
<evidence type="ECO:0000256" key="3">
    <source>
        <dbReference type="ARBA" id="ARBA00022553"/>
    </source>
</evidence>
<feature type="domain" description="Carrier" evidence="7">
    <location>
        <begin position="3794"/>
        <end position="3867"/>
    </location>
</feature>
<reference evidence="8" key="1">
    <citation type="submission" date="2022-10" db="EMBL/GenBank/DDBJ databases">
        <title>Tapping the CABI collections for fungal endophytes: first genome assemblies for Collariella, Neodidymelliopsis, Ascochyta clinopodiicola, Didymella pomorum, Didymosphaeria variabile, Neocosmospora piperis and Neocucurbitaria cava.</title>
        <authorList>
            <person name="Hill R."/>
        </authorList>
    </citation>
    <scope>NUCLEOTIDE SEQUENCE</scope>
    <source>
        <strain evidence="8">IMI 355082</strain>
    </source>
</reference>
<comment type="pathway">
    <text evidence="1">Siderophore biosynthesis.</text>
</comment>
<dbReference type="PROSITE" id="PS50075">
    <property type="entry name" value="CARRIER"/>
    <property type="match status" value="6"/>
</dbReference>
<dbReference type="PANTHER" id="PTHR45527:SF1">
    <property type="entry name" value="FATTY ACID SYNTHASE"/>
    <property type="match status" value="1"/>
</dbReference>
<dbReference type="NCBIfam" id="NF003417">
    <property type="entry name" value="PRK04813.1"/>
    <property type="match status" value="3"/>
</dbReference>
<feature type="domain" description="Carrier" evidence="7">
    <location>
        <begin position="4349"/>
        <end position="4422"/>
    </location>
</feature>
<dbReference type="GO" id="GO:0005737">
    <property type="term" value="C:cytoplasm"/>
    <property type="evidence" value="ECO:0007669"/>
    <property type="project" value="TreeGrafter"/>
</dbReference>
<dbReference type="InterPro" id="IPR020845">
    <property type="entry name" value="AMP-binding_CS"/>
</dbReference>
<dbReference type="Gene3D" id="3.40.50.12780">
    <property type="entry name" value="N-terminal domain of ligase-like"/>
    <property type="match status" value="3"/>
</dbReference>
<evidence type="ECO:0000256" key="4">
    <source>
        <dbReference type="ARBA" id="ARBA00022598"/>
    </source>
</evidence>
<dbReference type="FunFam" id="3.30.300.30:FF:000015">
    <property type="entry name" value="Nonribosomal peptide synthase SidD"/>
    <property type="match status" value="1"/>
</dbReference>
<evidence type="ECO:0000256" key="5">
    <source>
        <dbReference type="ARBA" id="ARBA00029454"/>
    </source>
</evidence>
<comment type="similarity">
    <text evidence="5">Belongs to the NRP synthetase family.</text>
</comment>
<dbReference type="PROSITE" id="PS00012">
    <property type="entry name" value="PHOSPHOPANTETHEINE"/>
    <property type="match status" value="3"/>
</dbReference>
<dbReference type="Pfam" id="PF00668">
    <property type="entry name" value="Condensation"/>
    <property type="match status" value="6"/>
</dbReference>
<feature type="domain" description="Carrier" evidence="7">
    <location>
        <begin position="3238"/>
        <end position="3312"/>
    </location>
</feature>
<dbReference type="GO" id="GO:0016874">
    <property type="term" value="F:ligase activity"/>
    <property type="evidence" value="ECO:0007669"/>
    <property type="project" value="UniProtKB-KW"/>
</dbReference>
<proteinExistence type="inferred from homology"/>
<dbReference type="EMBL" id="JAPEVB010000002">
    <property type="protein sequence ID" value="KAJ4393823.1"/>
    <property type="molecule type" value="Genomic_DNA"/>
</dbReference>
<evidence type="ECO:0000256" key="6">
    <source>
        <dbReference type="SAM" id="MobiDB-lite"/>
    </source>
</evidence>
<keyword evidence="3" id="KW-0597">Phosphoprotein</keyword>
<dbReference type="InterPro" id="IPR001242">
    <property type="entry name" value="Condensation_dom"/>
</dbReference>
<feature type="compositionally biased region" description="Polar residues" evidence="6">
    <location>
        <begin position="1"/>
        <end position="13"/>
    </location>
</feature>
<feature type="region of interest" description="Disordered" evidence="6">
    <location>
        <begin position="3767"/>
        <end position="3787"/>
    </location>
</feature>
<keyword evidence="9" id="KW-1185">Reference proteome</keyword>
<dbReference type="SUPFAM" id="SSF56801">
    <property type="entry name" value="Acetyl-CoA synthetase-like"/>
    <property type="match status" value="3"/>
</dbReference>
<dbReference type="InterPro" id="IPR036736">
    <property type="entry name" value="ACP-like_sf"/>
</dbReference>
<dbReference type="Gene3D" id="3.30.559.30">
    <property type="entry name" value="Nonribosomal peptide synthetase, condensation domain"/>
    <property type="match status" value="6"/>
</dbReference>
<gene>
    <name evidence="8" type="ORF">N0V93_003038</name>
</gene>
<sequence>MDTQSHQPAQQMKDTPAEPPALSILNPNPQRITGPALLHNLVQDASSNGGPAIDYQALNGTRSVISYRDLHTRAEQLASRIIAALPRTLDDDQLVVPLLLPQSPELYISQLAVLKAGGAFCPLNLDAPPERVRFIFGDVSARVVVTCKALQSKVEAPGLDMRVVLVDHHDAEDVQALRVELPRAIRPDSLAYVMYTSGSTGTPKGVGISHDAATQALLAHDRHIPHFSRFLQFAAPTFDVSVFEIFFPLFRGVTLVSCNRTDMLNDLPAVLRGLEVDACELTPTVASSLLRSRDNAPDLRLLLTIGEMLTEPVVREFGGDADRPSVLWAMYGPTEATIHCTLQPACKASSSANNVGVPLDTVSAFVLEPLGDDGVGGFKVLPTGVMGELAVGGHQTAVGYLNRVEQTSKVFIETPYGRLYRTGDKARINKDNTIECFGRISDGQVKLRGQRIELGEIEQAVLRTPGCYGAVAAVVQGIIVAFCEKDEASGGTVEEVLRICRDWLPQFMVPGDVILKRAFPRLPSGKVDRKMLKTEYEALQSNNTNLSPEFHDDDERQMAQIAMEALGVHLSSSSVLSAAGVDSLGAIKLASRLRRAGFNASAMDILSSRTLAHLRSRISQKEQSLPPAEDKSDPIGIHSDMGISQAASYLGARIDAIETILPCTPMQISLLAETLKNPSAYCNWIELQVPAMYTVETIRSWIHNLAQCNDVLRTGFGLIEGKFRQVVWKELNPSSIYTVKSLSRHYQLNEQELTIPFSVQILVGKSRKSTSVLLQIHHAIYDGWSFDLLLSDLNQLARGGPPVKRPSFRLVSKYYSSPDFVKYALAARSYWAENLLGFQPGPMPQLLATQARDSQVLSAKRKLDLGMPVISKISTENNLGLPAVFQTSLSWLWGSILGTDDIVIGNVTSGRTVPVDDIEEIVGPCLTTIPLRVRLAQARTIKELLETVHASNREGLVQCALPLTEIKKAVSVAPGQSLYDALFVYQESITSRTGPQNSATVRQVAHEDYLETKLLVEIEPMEESFELRVTYHADTFHYGYIQMFLRQFECVLAHIITNVDADISTIRGCFSESLQSAYNSPPRTLKDRPDIATLFERTAAGKSNKTAICFAESIEDERGDLRLITYGELNTLANRIARLLQSSGALVNSPVAIIMEKSIMLYAGILGILKAGCAYLPLLPSTPKARIQTILTQAEVQLCVSAELSEADFPELETCRFISLIDVNLRDHAGDNLTITADPSRVANIIYTSGSTGIPKGVCVTQLNICSNLDVLSRIYPVKENSRMLQACSQAFDVSVFEILFALIRGMCLCAATNDTLFADLEASIRAMDVTHLSMTPTVASLVDPDNVPKVEFLVTSGEPMTADVARKWDGKLYQGYGPSETTNICSVKKMKSIDHIRHLGHTFENTSVFVLTPKSLDVLPVGCVGELCFGGDQVVAGYLHLPEVTNEKFVNHPQLGRIYRSGDVGRMLADGSLLIVGRIDDQIKLRGQRIELGEINNAVTASGEVSHCVTMLVNRDDDSSQQLVCFYVPASVDSGKFQLLPAGDELTKKKETIYHVLRTRLPRYMVPSHMIPISTVPMTSSGKVDRSKLKQVFSNLSPQQLAALDVNFVTEADDDWTDEEMKIATFVATTLNAQVQDIGRWTPLTSMGLDSISAISVANGLQQMSFQRLPISAILQNASVARLASILSQKQTQAIADKTKLDVIPANVLERIRKKMVGKGHVVEAVLPCTPLQEAMLVSPIKDASYLNNIMFRLQDDAALMIEYWSIMFRRHGILRTCFFSTNERDHAVAQCVLERWEPDWLTFDATDSTLDYIVRKHSETVPSAIDSEVPPISLAMITSGTETYLSFVCHHAMYDGVAISRLLKEIEMIARGAELNAPPSYEPFLRELFALPEETDMFWKRHLHGFRSKSLPRSGNADTGRDILTKPLSIPLADIDNCLKSQNVSLLSLLQGSWSTILRTILDADDVCFGNVVNGRTSTVERVDELVAPCFNTIPIRMDFLEKQRNNDILRSFQALNPEMLEYQFTPLRRIQSLHGGRLFDTLLLLQRPPQPLDSGLWIMERDDGEMDLPLVCEVTPCVSLDQLEVKLHFDRSYVSMDVAVYIYDTLSHVVFNFLRYPSSHSISKGSLPAPLNKRLDGLHLIQTSNSDAVTASHDKTGEWPETEEIICEVFSRMSNTKKDKIARHTTIFQLGLDSINAVQMAAVLRNEGLLGITAMDVLENPTCAKLALKVATSHLSEADAGIYDLAGFQRTAETLLQDDVQDWHNVETVLPCTSLQMGMLTEFISSKGKDYLNFISFQIDPHITASALKAAWVALVEGYPILRVGFIPLDHEDTSFAMLQYTCAAEAVPVHIRRDVEDFDVNAWRQGAAQAVLDDLRRPPWQVILVDKGTGIEMHLAIHHTIYDAQSLHILLEDLRKVLRGEALSNGAELGAAVQDIITQTHRCKRDSKAFWKKQVAVVNKFPIMTPLREDRRDILVKSHISSLSFSTLEKTVKNAGFTIQAVAQAAWSRILSSYLGERSVVFGTIFSGRNSEATRNSAFPCITTLPVVANCSSSNLELVQAMMQYNTDLQRHQRTPLTDIQRWLGHPSNKLFDTLLVYQKFEREAEDQQPWRIMDERAVVDYPVSIEIEPQGDLMTLRMTFFSDVIPTEQAEILLKQFDAVFCKLAQNPEENDVDLLGSRPELFAILPAEEPDLQSDVTLLHEFVEFSAQKLSNKTALEFVSGFEDDQPVSRRWTYKQLDECGNEVAHMLSVHAGTGDIVAVCFDKCPEAHFALLGILKAGCALLALDPGAPASRKEFILRDSGAVALLTDKSRSLHLDFDVSVPVVVVSEETMALASSTPPVLTRTLTPQDRSYCLYTSGTTGTPKGCEITHENAVQAMLAFQKLFEGHWDQDSKWLQFASYHFDVSVLEQYWTWSVGITLVAAPRDLILEDLSGTISRLEITHIDLTPSLARLVHPDDVPSLCRGVFITGGEQLKQEILDVWGPKRVIHNFYGPTEATIGVTTYPCVPINGRSSNIGRQFANVGCYVLRPGTQIPVLRGGVGELCVSGKLVGKGYLNRNELTADRFPTLEAFGDRVYRTGDLVRVLHDGCFDFLGRADDQVKLRGQRLEIGEINQCIRDGVDEIADLVTLVVRNEKQQKDLLVTFVVTTQDHKDKELHVIVGEQAVNITQKVQRACRDRLPGYMVPTYVLLLPFVPLSPNNKAEVKELRALFNKLSPEQLVAPSAPSNTALGDIGRKIRKVLSAISGISEDVITPTTNIFELGVDSITVLRFVRALKREGVKHASAAVVLRNSTIADLAYALQSIQKSRTSSDGLFDARQTVEACQHRYRGLICRELGVTTDQVEYIAPCSALQQGMISRSRNESNETAYFNTFRYDLAQSVSLEKLKSAWKGLFRASSVLRTKFVSTMEGFVQVALKDAELSWSEVVLKDGDDLDALLDHRRNAWIERNSQNIDYPVELLIMTWSGKRMLVVHIFHAVYDASSLDMMLADISRRYKDEEGAQDAPIFLDALLHGPLCNHSFCKPFWTEHLKGINPSLVPEISEHPSARDLSVSRRVPFGGLDKVRKRLGATQQAIVQAIWGTVLQRYVGTGVTFGIIVSGRSMELDNVEKTIGPLFNTIPYHHRVNERQTWSSSIRQCHDFNTAVLEFQHVPLRDVQKWCSRGMPLFDTLFSFQVEILTTQDEEIWTAVESKVNPDYSLAFEATLLPDGALQALIVAQRGVANQEGLEGMLDEFEMMARAVVDNSDGPVPACSLNGFASDTRQEEGTWPPRTQTSLPADDGSHFEWTSQSKIIRKEVSLLADVEESDITPDTSLLELGLDSIDTIKLSARLRRDGIVLSNSDLIKGQSIAHLSATLRAREVANIETHDSGYTSDDEEPLNLLQKYLADNGHDLTSVDQALPPTPLQDSMVSEMIASDFQRYFNHDVLELSPEVDLGKLQSAWTRVIENSPILRTAFLEIASPSFDFAYAQLVMKHQPQPFEEIRVQSLDEVLRVLEETRIKACEAQGRSELLQITFAKSSQKTYVVLSIAHALYDGWSLGLLHQDVEAAYRDTYIPREDYTECLIDIRRKSGDDGKTFWSDYMSDSRPTLFPIRHDRSGSTVNRAESSLRTPVSTLKTFCQRHVISQQAVAQACWAAVLATHCHQLDVTFGVVLSGRETEASEAILFPTMNTVPVRAVFHGLVPDFLRYVQENVMGLSQFQHFPLRKIQALAKDGQGGLFNTLFILQKSNSSSSGAASQLMTSVEGSSSVEYPICVELEVDGEHATWRTACDDGYLSSYETKSLLNELNTVLDFLMNSNDQAVLAFGEDGVSICGLPAFRPKLHLSEQTKPFGIGETDQVWSSTEEQIRDVLAEFSGTESGSIAKIHNLYHLGLDSISAIKVSSSLRKRGISVAVRDMIQSASIEEMAARALQSSSASAQLTESKDPSKTMKHALEGIELDFGGIDAGDVQETLPATAMQTHMLSVWQNTTGQVFFPEFRYSLSGVSDRKTLDDAWRALVEQHPILRTLFVATGSKVLPFVMVVFRPDSIIDNQFVNFGVQSQGDDKWLIRLRIHHALYDGVSLPLLMSCFIEILSGGQAQERKGHQWLMWKQYLASSLTEPMVARRKSFWQNYLRGVGSTRLEMTEAGTAPAHLRSSFLRRAAVADTASLRQLCARNGISVQAVFLAVYAKVLVSRSGRKNKGTAVFGVYLANRDSSPGLQYPTLCLVPLRVEVPQDFRLREVAARVQRDLYLISDSTNVGVGLWEVRQWTGVLVDTFVNFLSLPEGKEQAVSEGVGLTEVGLEGDIAVGGECAPVDPSQLPYLENNVVRNAYPDAIDVEASLKAGGALDIGVFGSGARLGVDGAQDLVQSIVDVLRV</sequence>
<feature type="domain" description="Carrier" evidence="7">
    <location>
        <begin position="549"/>
        <end position="622"/>
    </location>
</feature>
<evidence type="ECO:0000313" key="8">
    <source>
        <dbReference type="EMBL" id="KAJ4393823.1"/>
    </source>
</evidence>
<dbReference type="InterPro" id="IPR010071">
    <property type="entry name" value="AA_adenyl_dom"/>
</dbReference>
<evidence type="ECO:0000256" key="1">
    <source>
        <dbReference type="ARBA" id="ARBA00004924"/>
    </source>
</evidence>
<evidence type="ECO:0000259" key="7">
    <source>
        <dbReference type="PROSITE" id="PS50075"/>
    </source>
</evidence>
<dbReference type="Gene3D" id="3.30.300.30">
    <property type="match status" value="3"/>
</dbReference>